<keyword evidence="2" id="KW-0175">Coiled coil</keyword>
<dbReference type="PANTHER" id="PTHR12587">
    <property type="entry name" value="LAR INTERACTING PROTEIN LIP -RELATED PROTEIN"/>
    <property type="match status" value="1"/>
</dbReference>
<evidence type="ECO:0000259" key="4">
    <source>
        <dbReference type="Pfam" id="PF25526"/>
    </source>
</evidence>
<dbReference type="InterPro" id="IPR057892">
    <property type="entry name" value="LIP-1_CC2"/>
</dbReference>
<evidence type="ECO:0000256" key="1">
    <source>
        <dbReference type="ARBA" id="ARBA00022737"/>
    </source>
</evidence>
<dbReference type="Pfam" id="PF25526">
    <property type="entry name" value="LIP-1"/>
    <property type="match status" value="1"/>
</dbReference>
<feature type="coiled-coil region" evidence="2">
    <location>
        <begin position="278"/>
        <end position="403"/>
    </location>
</feature>
<sequence>MCDIMPTIAEDGNSSQGDRDSQVSGEGNTVEDMLLSILDERDRLMENFQEAQEQLNYSQSRLCELEREKDCLSRQLREKIPEDIAVLAKDVQYYRDQLMEREDEIQELKAERSNTRLLLEHLECLVARHERSLRMTVVKRQMSSPGGVSSEVEVLKALKSLFEHHKAMDTRLRERLRAALERAAQLEEEVRLSATDRASLREQLAATLANIAASSGNGVSAVDADGKKEAGGALESQPPGGPPLNGGEPAGARDGGRDAENPEGTNYAAVAAAAAASAAATERKLVEVTEKARDLESNVSTLQKDLGRAQDQVTRLQRDLRESEAQREDQEARISTLEQRYLAAQHDATAAHEKANRIGADLISRDSELKQSEERVSHLKIELDMLRNKNEDLQVMMEKYQSQEGGQPSSTASASTTSPFVENVAGDQHESTIKAMKAELSQADDRLREVQAAMAETQAELQRARQRERLNEDHSARLTATVDKLLLESNERLQTHLREKMAVMEEKNQLTAELDRVRRQMESIQSERDRLLNELDRLRRQASLAESLDFPGLNTVLPMRDLVRRQRAFVLRRPASLCLSTHDETLSRLNWRQKNVFGGSAIIPSKCSYQRLLHCPFSNRV</sequence>
<evidence type="ECO:0000256" key="2">
    <source>
        <dbReference type="SAM" id="Coils"/>
    </source>
</evidence>
<keyword evidence="1" id="KW-0677">Repeat</keyword>
<feature type="coiled-coil region" evidence="2">
    <location>
        <begin position="169"/>
        <end position="203"/>
    </location>
</feature>
<feature type="coiled-coil region" evidence="2">
    <location>
        <begin position="433"/>
        <end position="467"/>
    </location>
</feature>
<feature type="region of interest" description="Disordered" evidence="3">
    <location>
        <begin position="216"/>
        <end position="263"/>
    </location>
</feature>
<proteinExistence type="predicted"/>
<dbReference type="SUPFAM" id="SSF57997">
    <property type="entry name" value="Tropomyosin"/>
    <property type="match status" value="1"/>
</dbReference>
<feature type="coiled-coil region" evidence="2">
    <location>
        <begin position="34"/>
        <end position="61"/>
    </location>
</feature>
<name>A0A5K3ENJ3_MESCO</name>
<evidence type="ECO:0000313" key="5">
    <source>
        <dbReference type="WBParaSite" id="MCU_001517-RA"/>
    </source>
</evidence>
<dbReference type="InterPro" id="IPR029515">
    <property type="entry name" value="Liprin"/>
</dbReference>
<feature type="coiled-coil region" evidence="2">
    <location>
        <begin position="493"/>
        <end position="548"/>
    </location>
</feature>
<evidence type="ECO:0000256" key="3">
    <source>
        <dbReference type="SAM" id="MobiDB-lite"/>
    </source>
</evidence>
<dbReference type="GO" id="GO:0048786">
    <property type="term" value="C:presynaptic active zone"/>
    <property type="evidence" value="ECO:0007669"/>
    <property type="project" value="TreeGrafter"/>
</dbReference>
<accession>A0A5K3ENJ3</accession>
<organism evidence="5">
    <name type="scientific">Mesocestoides corti</name>
    <name type="common">Flatworm</name>
    <dbReference type="NCBI Taxonomy" id="53468"/>
    <lineage>
        <taxon>Eukaryota</taxon>
        <taxon>Metazoa</taxon>
        <taxon>Spiralia</taxon>
        <taxon>Lophotrochozoa</taxon>
        <taxon>Platyhelminthes</taxon>
        <taxon>Cestoda</taxon>
        <taxon>Eucestoda</taxon>
        <taxon>Cyclophyllidea</taxon>
        <taxon>Mesocestoididae</taxon>
        <taxon>Mesocestoides</taxon>
    </lineage>
</organism>
<feature type="domain" description="Liprin-alpha CC2" evidence="4">
    <location>
        <begin position="279"/>
        <end position="527"/>
    </location>
</feature>
<dbReference type="PANTHER" id="PTHR12587:SF20">
    <property type="entry name" value="LIPRIN-ALPHA, ISOFORM E"/>
    <property type="match status" value="1"/>
</dbReference>
<protein>
    <submittedName>
        <fullName evidence="5">Liprin-alpha-2</fullName>
    </submittedName>
</protein>
<feature type="compositionally biased region" description="Polar residues" evidence="3">
    <location>
        <begin position="12"/>
        <end position="27"/>
    </location>
</feature>
<dbReference type="AlphaFoldDB" id="A0A5K3ENJ3"/>
<dbReference type="GO" id="GO:0050808">
    <property type="term" value="P:synapse organization"/>
    <property type="evidence" value="ECO:0007669"/>
    <property type="project" value="TreeGrafter"/>
</dbReference>
<feature type="coiled-coil region" evidence="2">
    <location>
        <begin position="91"/>
        <end position="125"/>
    </location>
</feature>
<dbReference type="Gene3D" id="1.10.287.1490">
    <property type="match status" value="1"/>
</dbReference>
<feature type="region of interest" description="Disordered" evidence="3">
    <location>
        <begin position="1"/>
        <end position="29"/>
    </location>
</feature>
<reference evidence="5" key="1">
    <citation type="submission" date="2019-11" db="UniProtKB">
        <authorList>
            <consortium name="WormBaseParasite"/>
        </authorList>
    </citation>
    <scope>IDENTIFICATION</scope>
</reference>
<dbReference type="WBParaSite" id="MCU_001517-RA">
    <property type="protein sequence ID" value="MCU_001517-RA"/>
    <property type="gene ID" value="MCU_001517"/>
</dbReference>